<dbReference type="AlphaFoldDB" id="A0AA39P2J5"/>
<protein>
    <submittedName>
        <fullName evidence="3">Uncharacterized protein</fullName>
    </submittedName>
</protein>
<name>A0AA39P2J5_9AGAR</name>
<sequence>MARSIPLVVCVTYLPTSAAAFAPGSESSKNFLKRLRTDLYSLGIPYPKTERGGSFHELLKDRILNVQRERLSNASISDIFLKEPKKKIKPKHRPVSHPIPSLLTPHVEIFPENVLDAPSQSSLSDLTKIAWTDVSYPQYTESEQPGPTEPECPVSLGTKYPVPTSSEIPSPYLNPTNQSEPLSLHQSAPLEEVSSVLIGKRTSRSPSPSPPPPAKRCRSRSPSDGDECSMLHELGSLNEEIKTLAARQTVIREKLKVIGAQTIPEPNFLLRDQFELEIETERKQRIECETVLMDIRQECRVPFIVPALFDAFVDISKLTTAAIDSLP</sequence>
<feature type="compositionally biased region" description="Polar residues" evidence="1">
    <location>
        <begin position="163"/>
        <end position="186"/>
    </location>
</feature>
<organism evidence="3 4">
    <name type="scientific">Armillaria novae-zelandiae</name>
    <dbReference type="NCBI Taxonomy" id="153914"/>
    <lineage>
        <taxon>Eukaryota</taxon>
        <taxon>Fungi</taxon>
        <taxon>Dikarya</taxon>
        <taxon>Basidiomycota</taxon>
        <taxon>Agaricomycotina</taxon>
        <taxon>Agaricomycetes</taxon>
        <taxon>Agaricomycetidae</taxon>
        <taxon>Agaricales</taxon>
        <taxon>Marasmiineae</taxon>
        <taxon>Physalacriaceae</taxon>
        <taxon>Armillaria</taxon>
    </lineage>
</organism>
<dbReference type="Proteomes" id="UP001175227">
    <property type="component" value="Unassembled WGS sequence"/>
</dbReference>
<evidence type="ECO:0000313" key="4">
    <source>
        <dbReference type="Proteomes" id="UP001175227"/>
    </source>
</evidence>
<feature type="chain" id="PRO_5041288318" evidence="2">
    <location>
        <begin position="21"/>
        <end position="327"/>
    </location>
</feature>
<keyword evidence="4" id="KW-1185">Reference proteome</keyword>
<evidence type="ECO:0000313" key="3">
    <source>
        <dbReference type="EMBL" id="KAK0475808.1"/>
    </source>
</evidence>
<feature type="signal peptide" evidence="2">
    <location>
        <begin position="1"/>
        <end position="20"/>
    </location>
</feature>
<proteinExistence type="predicted"/>
<dbReference type="EMBL" id="JAUEPR010000022">
    <property type="protein sequence ID" value="KAK0475808.1"/>
    <property type="molecule type" value="Genomic_DNA"/>
</dbReference>
<feature type="region of interest" description="Disordered" evidence="1">
    <location>
        <begin position="138"/>
        <end position="187"/>
    </location>
</feature>
<comment type="caution">
    <text evidence="3">The sequence shown here is derived from an EMBL/GenBank/DDBJ whole genome shotgun (WGS) entry which is preliminary data.</text>
</comment>
<evidence type="ECO:0000256" key="1">
    <source>
        <dbReference type="SAM" id="MobiDB-lite"/>
    </source>
</evidence>
<evidence type="ECO:0000256" key="2">
    <source>
        <dbReference type="SAM" id="SignalP"/>
    </source>
</evidence>
<feature type="region of interest" description="Disordered" evidence="1">
    <location>
        <begin position="200"/>
        <end position="227"/>
    </location>
</feature>
<keyword evidence="2" id="KW-0732">Signal</keyword>
<gene>
    <name evidence="3" type="ORF">IW261DRAFT_458915</name>
</gene>
<reference evidence="3" key="1">
    <citation type="submission" date="2023-06" db="EMBL/GenBank/DDBJ databases">
        <authorList>
            <consortium name="Lawrence Berkeley National Laboratory"/>
            <person name="Ahrendt S."/>
            <person name="Sahu N."/>
            <person name="Indic B."/>
            <person name="Wong-Bajracharya J."/>
            <person name="Merenyi Z."/>
            <person name="Ke H.-M."/>
            <person name="Monk M."/>
            <person name="Kocsube S."/>
            <person name="Drula E."/>
            <person name="Lipzen A."/>
            <person name="Balint B."/>
            <person name="Henrissat B."/>
            <person name="Andreopoulos B."/>
            <person name="Martin F.M."/>
            <person name="Harder C.B."/>
            <person name="Rigling D."/>
            <person name="Ford K.L."/>
            <person name="Foster G.D."/>
            <person name="Pangilinan J."/>
            <person name="Papanicolaou A."/>
            <person name="Barry K."/>
            <person name="LaButti K."/>
            <person name="Viragh M."/>
            <person name="Koriabine M."/>
            <person name="Yan M."/>
            <person name="Riley R."/>
            <person name="Champramary S."/>
            <person name="Plett K.L."/>
            <person name="Tsai I.J."/>
            <person name="Slot J."/>
            <person name="Sipos G."/>
            <person name="Plett J."/>
            <person name="Nagy L.G."/>
            <person name="Grigoriev I.V."/>
        </authorList>
    </citation>
    <scope>NUCLEOTIDE SEQUENCE</scope>
    <source>
        <strain evidence="3">ICMP 16352</strain>
    </source>
</reference>
<accession>A0AA39P2J5</accession>